<dbReference type="PROSITE" id="PS50995">
    <property type="entry name" value="HTH_MARR_2"/>
    <property type="match status" value="1"/>
</dbReference>
<evidence type="ECO:0000259" key="4">
    <source>
        <dbReference type="PROSITE" id="PS50995"/>
    </source>
</evidence>
<name>A0A1H1BSJ6_9ACTN</name>
<dbReference type="SMART" id="SM00347">
    <property type="entry name" value="HTH_MARR"/>
    <property type="match status" value="1"/>
</dbReference>
<dbReference type="Pfam" id="PF01047">
    <property type="entry name" value="MarR"/>
    <property type="match status" value="1"/>
</dbReference>
<dbReference type="EMBL" id="FNKK01000002">
    <property type="protein sequence ID" value="SDQ54918.1"/>
    <property type="molecule type" value="Genomic_DNA"/>
</dbReference>
<evidence type="ECO:0000313" key="5">
    <source>
        <dbReference type="EMBL" id="SDQ54918.1"/>
    </source>
</evidence>
<gene>
    <name evidence="5" type="ORF">SAMN04489764_1103</name>
</gene>
<dbReference type="Proteomes" id="UP000217103">
    <property type="component" value="Unassembled WGS sequence"/>
</dbReference>
<proteinExistence type="predicted"/>
<keyword evidence="1" id="KW-0805">Transcription regulation</keyword>
<dbReference type="RefSeq" id="WP_165634712.1">
    <property type="nucleotide sequence ID" value="NZ_FNKK01000002.1"/>
</dbReference>
<organism evidence="5 6">
    <name type="scientific">Thermostaphylospora chromogena</name>
    <dbReference type="NCBI Taxonomy" id="35622"/>
    <lineage>
        <taxon>Bacteria</taxon>
        <taxon>Bacillati</taxon>
        <taxon>Actinomycetota</taxon>
        <taxon>Actinomycetes</taxon>
        <taxon>Streptosporangiales</taxon>
        <taxon>Thermomonosporaceae</taxon>
        <taxon>Thermostaphylospora</taxon>
    </lineage>
</organism>
<keyword evidence="6" id="KW-1185">Reference proteome</keyword>
<dbReference type="SUPFAM" id="SSF46785">
    <property type="entry name" value="Winged helix' DNA-binding domain"/>
    <property type="match status" value="1"/>
</dbReference>
<dbReference type="GO" id="GO:0003677">
    <property type="term" value="F:DNA binding"/>
    <property type="evidence" value="ECO:0007669"/>
    <property type="project" value="UniProtKB-KW"/>
</dbReference>
<keyword evidence="2 5" id="KW-0238">DNA-binding</keyword>
<dbReference type="PRINTS" id="PR00598">
    <property type="entry name" value="HTHMARR"/>
</dbReference>
<dbReference type="Gene3D" id="1.10.10.10">
    <property type="entry name" value="Winged helix-like DNA-binding domain superfamily/Winged helix DNA-binding domain"/>
    <property type="match status" value="1"/>
</dbReference>
<evidence type="ECO:0000256" key="3">
    <source>
        <dbReference type="ARBA" id="ARBA00023163"/>
    </source>
</evidence>
<evidence type="ECO:0000256" key="1">
    <source>
        <dbReference type="ARBA" id="ARBA00023015"/>
    </source>
</evidence>
<dbReference type="InterPro" id="IPR036388">
    <property type="entry name" value="WH-like_DNA-bd_sf"/>
</dbReference>
<dbReference type="GO" id="GO:0046914">
    <property type="term" value="F:transition metal ion binding"/>
    <property type="evidence" value="ECO:0007669"/>
    <property type="project" value="InterPro"/>
</dbReference>
<dbReference type="GO" id="GO:0006950">
    <property type="term" value="P:response to stress"/>
    <property type="evidence" value="ECO:0007669"/>
    <property type="project" value="TreeGrafter"/>
</dbReference>
<dbReference type="InterPro" id="IPR036390">
    <property type="entry name" value="WH_DNA-bd_sf"/>
</dbReference>
<evidence type="ECO:0000256" key="2">
    <source>
        <dbReference type="ARBA" id="ARBA00023125"/>
    </source>
</evidence>
<dbReference type="PANTHER" id="PTHR33164:SF64">
    <property type="entry name" value="TRANSCRIPTIONAL REGULATOR SLYA"/>
    <property type="match status" value="1"/>
</dbReference>
<keyword evidence="3" id="KW-0804">Transcription</keyword>
<dbReference type="STRING" id="35622.SAMN04489764_1103"/>
<accession>A0A1H1BSJ6</accession>
<dbReference type="InterPro" id="IPR039422">
    <property type="entry name" value="MarR/SlyA-like"/>
</dbReference>
<feature type="domain" description="HTH marR-type" evidence="4">
    <location>
        <begin position="3"/>
        <end position="135"/>
    </location>
</feature>
<reference evidence="5 6" key="1">
    <citation type="submission" date="2016-10" db="EMBL/GenBank/DDBJ databases">
        <authorList>
            <person name="de Groot N.N."/>
        </authorList>
    </citation>
    <scope>NUCLEOTIDE SEQUENCE [LARGE SCALE GENOMIC DNA]</scope>
    <source>
        <strain evidence="5 6">DSM 43794</strain>
    </source>
</reference>
<dbReference type="GO" id="GO:0003700">
    <property type="term" value="F:DNA-binding transcription factor activity"/>
    <property type="evidence" value="ECO:0007669"/>
    <property type="project" value="InterPro"/>
</dbReference>
<dbReference type="InterPro" id="IPR022689">
    <property type="entry name" value="Iron_dep_repressor"/>
</dbReference>
<protein>
    <submittedName>
        <fullName evidence="5">DNA-binding transcriptional regulator, MarR family</fullName>
    </submittedName>
</protein>
<sequence length="153" mass="17205">MLEETLSFALIRLIKAHRNLLAGELAKLDLHVGQEMLLNQLWQEDGVSQAVLIERLGVEPPTVTRTLQRLERAGLVHRQAEPGPRRVLRVYLTERGRALRGPVEAVWRKAEERLLAALSEEERAQLRTVVGKMSASLAPYRPRQSKAAEISCG</sequence>
<evidence type="ECO:0000313" key="6">
    <source>
        <dbReference type="Proteomes" id="UP000217103"/>
    </source>
</evidence>
<dbReference type="AlphaFoldDB" id="A0A1H1BSJ6"/>
<dbReference type="PANTHER" id="PTHR33164">
    <property type="entry name" value="TRANSCRIPTIONAL REGULATOR, MARR FAMILY"/>
    <property type="match status" value="1"/>
</dbReference>
<dbReference type="SMART" id="SM00529">
    <property type="entry name" value="HTH_DTXR"/>
    <property type="match status" value="1"/>
</dbReference>
<dbReference type="InterPro" id="IPR000835">
    <property type="entry name" value="HTH_MarR-typ"/>
</dbReference>